<dbReference type="RefSeq" id="WP_308714109.1">
    <property type="nucleotide sequence ID" value="NZ_JAVHUY010000018.1"/>
</dbReference>
<gene>
    <name evidence="4" type="ORF">RB614_20135</name>
</gene>
<dbReference type="Pfam" id="PF20463">
    <property type="entry name" value="PDH_C"/>
    <property type="match status" value="1"/>
</dbReference>
<keyword evidence="5" id="KW-1185">Reference proteome</keyword>
<dbReference type="PROSITE" id="PS51176">
    <property type="entry name" value="PDH_ADH"/>
    <property type="match status" value="1"/>
</dbReference>
<name>A0ABU0ZIF1_9ACTN</name>
<dbReference type="Gene3D" id="1.10.3660.10">
    <property type="entry name" value="6-phosphogluconate dehydrogenase C-terminal like domain"/>
    <property type="match status" value="1"/>
</dbReference>
<dbReference type="InterPro" id="IPR046826">
    <property type="entry name" value="PDH_N"/>
</dbReference>
<comment type="similarity">
    <text evidence="1">Belongs to the prephenate/arogenate dehydrogenase family.</text>
</comment>
<dbReference type="InterPro" id="IPR008927">
    <property type="entry name" value="6-PGluconate_DH-like_C_sf"/>
</dbReference>
<protein>
    <submittedName>
        <fullName evidence="4">Prephenate dehydrogenase/arogenate dehydrogenase family protein</fullName>
    </submittedName>
</protein>
<dbReference type="Gene3D" id="3.40.50.720">
    <property type="entry name" value="NAD(P)-binding Rossmann-like Domain"/>
    <property type="match status" value="1"/>
</dbReference>
<dbReference type="InterPro" id="IPR036291">
    <property type="entry name" value="NAD(P)-bd_dom_sf"/>
</dbReference>
<feature type="domain" description="Prephenate/arogenate dehydrogenase" evidence="3">
    <location>
        <begin position="1"/>
        <end position="289"/>
    </location>
</feature>
<dbReference type="SUPFAM" id="SSF51735">
    <property type="entry name" value="NAD(P)-binding Rossmann-fold domains"/>
    <property type="match status" value="1"/>
</dbReference>
<evidence type="ECO:0000259" key="3">
    <source>
        <dbReference type="PROSITE" id="PS51176"/>
    </source>
</evidence>
<dbReference type="Pfam" id="PF02153">
    <property type="entry name" value="PDH_N"/>
    <property type="match status" value="1"/>
</dbReference>
<sequence length="327" mass="33298">MDIAVIGLGLIGGSTLRALARAGHRVLGYDADPATRATARTAAAKAPAGGRWQVAPTVRDAVASAELVVVAVPLPAFEIVLDELGKAGYSGLVTDVTSVKVPVRELVGRRLHRLAGFVGGHPMAGRETSGFTSADPDLFTGCAWVLCLEPRETSLPDWLELATLLTGLGARVVPATAEEHDRAVAAVSHVPHLLAAALAASATDPLAAALAAGSFRDGTRVAAARPELVAAMCGGNAAAVGPALDVVLDALGRARDALASADPIRELTAWLTPGAAARAAWPPKPGKSLEVPARSDALLRLGRAGGWVTAVAADRRSVTVVRPAPSP</sequence>
<dbReference type="InterPro" id="IPR046825">
    <property type="entry name" value="PDH_C"/>
</dbReference>
<dbReference type="InterPro" id="IPR003099">
    <property type="entry name" value="Prephen_DH"/>
</dbReference>
<evidence type="ECO:0000256" key="2">
    <source>
        <dbReference type="ARBA" id="ARBA00023002"/>
    </source>
</evidence>
<comment type="caution">
    <text evidence="4">The sequence shown here is derived from an EMBL/GenBank/DDBJ whole genome shotgun (WGS) entry which is preliminary data.</text>
</comment>
<keyword evidence="2" id="KW-0560">Oxidoreductase</keyword>
<evidence type="ECO:0000256" key="1">
    <source>
        <dbReference type="ARBA" id="ARBA00007964"/>
    </source>
</evidence>
<evidence type="ECO:0000313" key="4">
    <source>
        <dbReference type="EMBL" id="MDQ7906828.1"/>
    </source>
</evidence>
<dbReference type="SUPFAM" id="SSF48179">
    <property type="entry name" value="6-phosphogluconate dehydrogenase C-terminal domain-like"/>
    <property type="match status" value="1"/>
</dbReference>
<dbReference type="PANTHER" id="PTHR21363:SF0">
    <property type="entry name" value="PREPHENATE DEHYDROGENASE [NADP(+)]"/>
    <property type="match status" value="1"/>
</dbReference>
<organism evidence="4 5">
    <name type="scientific">Phytohabitans maris</name>
    <dbReference type="NCBI Taxonomy" id="3071409"/>
    <lineage>
        <taxon>Bacteria</taxon>
        <taxon>Bacillati</taxon>
        <taxon>Actinomycetota</taxon>
        <taxon>Actinomycetes</taxon>
        <taxon>Micromonosporales</taxon>
        <taxon>Micromonosporaceae</taxon>
    </lineage>
</organism>
<proteinExistence type="inferred from homology"/>
<dbReference type="PANTHER" id="PTHR21363">
    <property type="entry name" value="PREPHENATE DEHYDROGENASE"/>
    <property type="match status" value="1"/>
</dbReference>
<dbReference type="EMBL" id="JAVHUY010000018">
    <property type="protein sequence ID" value="MDQ7906828.1"/>
    <property type="molecule type" value="Genomic_DNA"/>
</dbReference>
<reference evidence="4 5" key="1">
    <citation type="submission" date="2023-08" db="EMBL/GenBank/DDBJ databases">
        <title>Phytohabitans sansha sp. nov., isolated from marine sediment.</title>
        <authorList>
            <person name="Zhao Y."/>
            <person name="Yi K."/>
        </authorList>
    </citation>
    <scope>NUCLEOTIDE SEQUENCE [LARGE SCALE GENOMIC DNA]</scope>
    <source>
        <strain evidence="4 5">ZYX-F-186</strain>
    </source>
</reference>
<accession>A0ABU0ZIF1</accession>
<dbReference type="InterPro" id="IPR050812">
    <property type="entry name" value="Preph/Arog_dehydrog"/>
</dbReference>
<evidence type="ECO:0000313" key="5">
    <source>
        <dbReference type="Proteomes" id="UP001230908"/>
    </source>
</evidence>
<dbReference type="Proteomes" id="UP001230908">
    <property type="component" value="Unassembled WGS sequence"/>
</dbReference>